<evidence type="ECO:0000256" key="22">
    <source>
        <dbReference type="ARBA" id="ARBA00076271"/>
    </source>
</evidence>
<feature type="compositionally biased region" description="Polar residues" evidence="23">
    <location>
        <begin position="1156"/>
        <end position="1171"/>
    </location>
</feature>
<dbReference type="InterPro" id="IPR027417">
    <property type="entry name" value="P-loop_NTPase"/>
</dbReference>
<keyword evidence="5" id="KW-0479">Metal-binding</keyword>
<dbReference type="GO" id="GO:0005634">
    <property type="term" value="C:nucleus"/>
    <property type="evidence" value="ECO:0007669"/>
    <property type="project" value="UniProtKB-SubCell"/>
</dbReference>
<evidence type="ECO:0000313" key="27">
    <source>
        <dbReference type="EMBL" id="KAE9530851.1"/>
    </source>
</evidence>
<dbReference type="GO" id="GO:0006260">
    <property type="term" value="P:DNA replication"/>
    <property type="evidence" value="ECO:0007669"/>
    <property type="project" value="UniProtKB-KW"/>
</dbReference>
<dbReference type="Pfam" id="PF09382">
    <property type="entry name" value="RQC"/>
    <property type="match status" value="1"/>
</dbReference>
<evidence type="ECO:0000256" key="23">
    <source>
        <dbReference type="SAM" id="MobiDB-lite"/>
    </source>
</evidence>
<evidence type="ECO:0000256" key="19">
    <source>
        <dbReference type="ARBA" id="ARBA00049360"/>
    </source>
</evidence>
<dbReference type="InterPro" id="IPR032284">
    <property type="entry name" value="RecQ_Zn-bd"/>
</dbReference>
<gene>
    <name evidence="27" type="ORF">AGLY_011313</name>
</gene>
<evidence type="ECO:0000256" key="3">
    <source>
        <dbReference type="ARBA" id="ARBA00005446"/>
    </source>
</evidence>
<keyword evidence="12" id="KW-0238">DNA-binding</keyword>
<evidence type="ECO:0000256" key="14">
    <source>
        <dbReference type="ARBA" id="ARBA00023235"/>
    </source>
</evidence>
<dbReference type="InterPro" id="IPR014001">
    <property type="entry name" value="Helicase_ATP-bd"/>
</dbReference>
<dbReference type="SMART" id="SM00490">
    <property type="entry name" value="HELICc"/>
    <property type="match status" value="1"/>
</dbReference>
<evidence type="ECO:0000259" key="26">
    <source>
        <dbReference type="PROSITE" id="PS51194"/>
    </source>
</evidence>
<dbReference type="GO" id="GO:0009378">
    <property type="term" value="F:four-way junction helicase activity"/>
    <property type="evidence" value="ECO:0007669"/>
    <property type="project" value="TreeGrafter"/>
</dbReference>
<feature type="domain" description="Helicase ATP-binding" evidence="25">
    <location>
        <begin position="469"/>
        <end position="644"/>
    </location>
</feature>
<dbReference type="AlphaFoldDB" id="A0A6G0TF83"/>
<dbReference type="Pfam" id="PF16124">
    <property type="entry name" value="RecQ_Zn_bind"/>
    <property type="match status" value="1"/>
</dbReference>
<proteinExistence type="inferred from homology"/>
<name>A0A6G0TF83_APHGL</name>
<dbReference type="InterPro" id="IPR044876">
    <property type="entry name" value="HRDC_dom_sf"/>
</dbReference>
<dbReference type="Gene3D" id="1.10.10.10">
    <property type="entry name" value="Winged helix-like DNA-binding domain superfamily/Winged helix DNA-binding domain"/>
    <property type="match status" value="1"/>
</dbReference>
<evidence type="ECO:0000256" key="4">
    <source>
        <dbReference type="ARBA" id="ARBA00022705"/>
    </source>
</evidence>
<dbReference type="InterPro" id="IPR001650">
    <property type="entry name" value="Helicase_C-like"/>
</dbReference>
<keyword evidence="7" id="KW-0227">DNA damage</keyword>
<evidence type="ECO:0000256" key="13">
    <source>
        <dbReference type="ARBA" id="ARBA00023204"/>
    </source>
</evidence>
<dbReference type="SUPFAM" id="SSF52540">
    <property type="entry name" value="P-loop containing nucleoside triphosphate hydrolases"/>
    <property type="match status" value="1"/>
</dbReference>
<evidence type="ECO:0000256" key="6">
    <source>
        <dbReference type="ARBA" id="ARBA00022741"/>
    </source>
</evidence>
<evidence type="ECO:0000256" key="8">
    <source>
        <dbReference type="ARBA" id="ARBA00022801"/>
    </source>
</evidence>
<feature type="region of interest" description="Disordered" evidence="23">
    <location>
        <begin position="1127"/>
        <end position="1192"/>
    </location>
</feature>
<dbReference type="Pfam" id="PF00271">
    <property type="entry name" value="Helicase_C"/>
    <property type="match status" value="1"/>
</dbReference>
<feature type="compositionally biased region" description="Basic residues" evidence="23">
    <location>
        <begin position="1136"/>
        <end position="1152"/>
    </location>
</feature>
<evidence type="ECO:0000256" key="2">
    <source>
        <dbReference type="ARBA" id="ARBA00004123"/>
    </source>
</evidence>
<evidence type="ECO:0000256" key="18">
    <source>
        <dbReference type="ARBA" id="ARBA00044542"/>
    </source>
</evidence>
<comment type="similarity">
    <text evidence="3">Belongs to the helicase family. RecQ subfamily.</text>
</comment>
<dbReference type="InterPro" id="IPR018982">
    <property type="entry name" value="RQC_domain"/>
</dbReference>
<dbReference type="GO" id="GO:0005524">
    <property type="term" value="F:ATP binding"/>
    <property type="evidence" value="ECO:0007669"/>
    <property type="project" value="UniProtKB-KW"/>
</dbReference>
<evidence type="ECO:0000256" key="10">
    <source>
        <dbReference type="ARBA" id="ARBA00022833"/>
    </source>
</evidence>
<evidence type="ECO:0000259" key="25">
    <source>
        <dbReference type="PROSITE" id="PS51192"/>
    </source>
</evidence>
<dbReference type="EMBL" id="VYZN01000042">
    <property type="protein sequence ID" value="KAE9530851.1"/>
    <property type="molecule type" value="Genomic_DNA"/>
</dbReference>
<dbReference type="GO" id="GO:0005694">
    <property type="term" value="C:chromosome"/>
    <property type="evidence" value="ECO:0007669"/>
    <property type="project" value="TreeGrafter"/>
</dbReference>
<comment type="cofactor">
    <cofactor evidence="1">
        <name>Zn(2+)</name>
        <dbReference type="ChEBI" id="CHEBI:29105"/>
    </cofactor>
</comment>
<comment type="caution">
    <text evidence="27">The sequence shown here is derived from an EMBL/GenBank/DDBJ whole genome shotgun (WGS) entry which is preliminary data.</text>
</comment>
<dbReference type="InterPro" id="IPR010997">
    <property type="entry name" value="HRDC-like_sf"/>
</dbReference>
<dbReference type="PROSITE" id="PS50967">
    <property type="entry name" value="HRDC"/>
    <property type="match status" value="1"/>
</dbReference>
<dbReference type="PROSITE" id="PS51194">
    <property type="entry name" value="HELICASE_CTER"/>
    <property type="match status" value="1"/>
</dbReference>
<dbReference type="FunFam" id="1.10.10.10:FF:000495">
    <property type="entry name" value="RecQ family helicase MusN"/>
    <property type="match status" value="1"/>
</dbReference>
<keyword evidence="8" id="KW-0378">Hydrolase</keyword>
<dbReference type="InterPro" id="IPR002464">
    <property type="entry name" value="DNA/RNA_helicase_DEAH_CS"/>
</dbReference>
<feature type="domain" description="Helicase C-terminal" evidence="26">
    <location>
        <begin position="674"/>
        <end position="816"/>
    </location>
</feature>
<dbReference type="OrthoDB" id="10261556at2759"/>
<comment type="catalytic activity">
    <reaction evidence="19">
        <text>ATP + H2O = ADP + phosphate + H(+)</text>
        <dbReference type="Rhea" id="RHEA:13065"/>
        <dbReference type="ChEBI" id="CHEBI:15377"/>
        <dbReference type="ChEBI" id="CHEBI:15378"/>
        <dbReference type="ChEBI" id="CHEBI:30616"/>
        <dbReference type="ChEBI" id="CHEBI:43474"/>
        <dbReference type="ChEBI" id="CHEBI:456216"/>
    </reaction>
</comment>
<keyword evidence="6" id="KW-0547">Nucleotide-binding</keyword>
<evidence type="ECO:0000313" key="28">
    <source>
        <dbReference type="Proteomes" id="UP000475862"/>
    </source>
</evidence>
<feature type="domain" description="HRDC" evidence="24">
    <location>
        <begin position="1006"/>
        <end position="1086"/>
    </location>
</feature>
<keyword evidence="28" id="KW-1185">Reference proteome</keyword>
<dbReference type="PROSITE" id="PS51192">
    <property type="entry name" value="HELICASE_ATP_BIND_1"/>
    <property type="match status" value="1"/>
</dbReference>
<dbReference type="GO" id="GO:0016787">
    <property type="term" value="F:hydrolase activity"/>
    <property type="evidence" value="ECO:0007669"/>
    <property type="project" value="UniProtKB-KW"/>
</dbReference>
<dbReference type="CDD" id="cd18794">
    <property type="entry name" value="SF2_C_RecQ"/>
    <property type="match status" value="1"/>
</dbReference>
<keyword evidence="14" id="KW-0413">Isomerase</keyword>
<dbReference type="SMART" id="SM00956">
    <property type="entry name" value="RQC"/>
    <property type="match status" value="1"/>
</dbReference>
<dbReference type="InterPro" id="IPR011545">
    <property type="entry name" value="DEAD/DEAH_box_helicase_dom"/>
</dbReference>
<keyword evidence="15" id="KW-0539">Nucleus</keyword>
<dbReference type="Gene3D" id="3.40.50.300">
    <property type="entry name" value="P-loop containing nucleotide triphosphate hydrolases"/>
    <property type="match status" value="2"/>
</dbReference>
<dbReference type="Proteomes" id="UP000475862">
    <property type="component" value="Unassembled WGS sequence"/>
</dbReference>
<dbReference type="NCBIfam" id="TIGR00614">
    <property type="entry name" value="recQ_fam"/>
    <property type="match status" value="1"/>
</dbReference>
<evidence type="ECO:0000256" key="12">
    <source>
        <dbReference type="ARBA" id="ARBA00023125"/>
    </source>
</evidence>
<evidence type="ECO:0000256" key="9">
    <source>
        <dbReference type="ARBA" id="ARBA00022806"/>
    </source>
</evidence>
<dbReference type="FunFam" id="3.40.50.300:FF:000537">
    <property type="entry name" value="Bloom syndrome RecQ-like helicase"/>
    <property type="match status" value="1"/>
</dbReference>
<evidence type="ECO:0000256" key="17">
    <source>
        <dbReference type="ARBA" id="ARBA00034808"/>
    </source>
</evidence>
<dbReference type="FunFam" id="3.40.50.300:FF:000340">
    <property type="entry name" value="Bloom syndrome, RecQ helicase"/>
    <property type="match status" value="1"/>
</dbReference>
<dbReference type="GO" id="GO:0043138">
    <property type="term" value="F:3'-5' DNA helicase activity"/>
    <property type="evidence" value="ECO:0007669"/>
    <property type="project" value="UniProtKB-EC"/>
</dbReference>
<evidence type="ECO:0000256" key="20">
    <source>
        <dbReference type="ARBA" id="ARBA00073450"/>
    </source>
</evidence>
<dbReference type="GO" id="GO:0003677">
    <property type="term" value="F:DNA binding"/>
    <property type="evidence" value="ECO:0007669"/>
    <property type="project" value="UniProtKB-KW"/>
</dbReference>
<comment type="catalytic activity">
    <reaction evidence="16">
        <text>Couples ATP hydrolysis with the unwinding of duplex DNA by translocating in the 3'-5' direction.</text>
        <dbReference type="EC" id="5.6.2.4"/>
    </reaction>
</comment>
<dbReference type="InterPro" id="IPR036388">
    <property type="entry name" value="WH-like_DNA-bd_sf"/>
</dbReference>
<sequence length="1192" mass="134725">MEFFLKKPSNVLKRLGSTNVKLESDRNQCKPNSSIVSLIDSDEENVKVNQTTYDQKELPKDIQKNKINNCFVDDDDDDDDDASIIYSPEKTISSNPDNISKDSDNINFDVSKSPSIVTKTQFSTPNKFKKKLSLSSVSTINLKDVIFDKTPKNREEVISNTENQSTELGIWLNDLNSNSILCQTISDMPITNLENHLVNLKNLELDMLEEVYNIILNIPDTIVFSIPSLKSPSVLVELKRMRQKIKNKIKIGKTRLMNDNSKPTTSSNNNNLCNHENKSKTFLNGFDTSTDFQNEKQTFNSPKYGSTNTDNSRLNTSYNHTNVFNNSNSNKWFDSQSNFQNNTNTDIYSRERLSVNELGCIVNDNNFDSYSISDVQSRSVNDNNPNTFNNFETKKISCQSSCEKANNISFENTSQPTSNCSLKKTSFSNIPVSKGEFSKTNYPHSRELFTVFRSTFGLHDFRPNQLETINAALLGHDCFVLMPTGGGKSLCYQLPAVISKGVTLVISPLKSLVIDQTEKLKSLDIPTAHLLGNMPHEEENSIFTKLCMSEPGLKMLYVTPEKIAASMKLGQILNNLHCRGKLARLVIDEAHCVSHWGHDFRPDYKRLGEFRKKYPDVPIMALTATATPRVREDVLHQLQISGTKLFLSSFNRPNLLYKVVPKKGKSAMIEIANLIKEKYKNLSGIIYCLSRNECDNTATFMCNEGIKAISYHAGLTDSKRNDVQMKWITNKVNLVCATIAFGMGIDKPDVRYVFHYSLPKSIEGYYQESGRAGRDGKTSHCLLYYNYQDMHRIRKLIELDDSGNFESKKVHMQNLFRIVSYCENKADCRRTLQLNYFGETFDDNKCISNKETACDNCRNKAAFKYIDVTEDSIEIVKTVKELCGSGGGSWNNNFTLIHIIDIFKGSSNQKIKSNNHDKLSLHGRGKQWDRFDAERLMHKLVLEGYLREEMVASKVDIINAFVRVGPEADKLIRGSIKLKLASASKNKLNIETTSKHTNTPVNNVLKEIQEKCYENLMDVCRGLAASLNVNTNAVMTIQAIQEMSHSLPETEEEMLKIVGVTKANFEKYGRQLLEITQEAAANKFVAECDENELNNIEEEGGDWLKTSTDCPYFDDMATGVVNNKSKRKTYYSNKGGNKRFKRGKSKNPKKKVATSFMASKQSKAQTSTLKSTVKLPPSNRPGFLSAPKVSHF</sequence>
<dbReference type="SUPFAM" id="SSF46785">
    <property type="entry name" value="Winged helix' DNA-binding domain"/>
    <property type="match status" value="1"/>
</dbReference>
<evidence type="ECO:0000256" key="7">
    <source>
        <dbReference type="ARBA" id="ARBA00022763"/>
    </source>
</evidence>
<dbReference type="InterPro" id="IPR004589">
    <property type="entry name" value="DNA_helicase_ATP-dep_RecQ"/>
</dbReference>
<dbReference type="Pfam" id="PF00270">
    <property type="entry name" value="DEAD"/>
    <property type="match status" value="1"/>
</dbReference>
<comment type="subcellular location">
    <subcellularLocation>
        <location evidence="2">Nucleus</location>
    </subcellularLocation>
</comment>
<reference evidence="27 28" key="1">
    <citation type="submission" date="2019-08" db="EMBL/GenBank/DDBJ databases">
        <title>The genome of the soybean aphid Biotype 1, its phylome, world population structure and adaptation to the North American continent.</title>
        <authorList>
            <person name="Giordano R."/>
            <person name="Donthu R.K."/>
            <person name="Hernandez A.G."/>
            <person name="Wright C.L."/>
            <person name="Zimin A.V."/>
        </authorList>
    </citation>
    <scope>NUCLEOTIDE SEQUENCE [LARGE SCALE GENOMIC DNA]</scope>
    <source>
        <tissue evidence="27">Whole aphids</tissue>
    </source>
</reference>
<keyword evidence="10" id="KW-0862">Zinc</keyword>
<dbReference type="SMART" id="SM00341">
    <property type="entry name" value="HRDC"/>
    <property type="match status" value="1"/>
</dbReference>
<evidence type="ECO:0000259" key="24">
    <source>
        <dbReference type="PROSITE" id="PS50967"/>
    </source>
</evidence>
<keyword evidence="4" id="KW-0235">DNA replication</keyword>
<evidence type="ECO:0000256" key="16">
    <source>
        <dbReference type="ARBA" id="ARBA00034617"/>
    </source>
</evidence>
<dbReference type="SMART" id="SM00487">
    <property type="entry name" value="DEXDc"/>
    <property type="match status" value="1"/>
</dbReference>
<dbReference type="GO" id="GO:0000724">
    <property type="term" value="P:double-strand break repair via homologous recombination"/>
    <property type="evidence" value="ECO:0007669"/>
    <property type="project" value="TreeGrafter"/>
</dbReference>
<dbReference type="PANTHER" id="PTHR13710:SF153">
    <property type="entry name" value="RECQ-LIKE DNA HELICASE BLM"/>
    <property type="match status" value="1"/>
</dbReference>
<evidence type="ECO:0000256" key="11">
    <source>
        <dbReference type="ARBA" id="ARBA00022840"/>
    </source>
</evidence>
<dbReference type="PROSITE" id="PS00690">
    <property type="entry name" value="DEAH_ATP_HELICASE"/>
    <property type="match status" value="1"/>
</dbReference>
<evidence type="ECO:0000256" key="15">
    <source>
        <dbReference type="ARBA" id="ARBA00023242"/>
    </source>
</evidence>
<dbReference type="EC" id="5.6.2.4" evidence="17"/>
<dbReference type="GO" id="GO:0005737">
    <property type="term" value="C:cytoplasm"/>
    <property type="evidence" value="ECO:0007669"/>
    <property type="project" value="TreeGrafter"/>
</dbReference>
<organism evidence="27 28">
    <name type="scientific">Aphis glycines</name>
    <name type="common">Soybean aphid</name>
    <dbReference type="NCBI Taxonomy" id="307491"/>
    <lineage>
        <taxon>Eukaryota</taxon>
        <taxon>Metazoa</taxon>
        <taxon>Ecdysozoa</taxon>
        <taxon>Arthropoda</taxon>
        <taxon>Hexapoda</taxon>
        <taxon>Insecta</taxon>
        <taxon>Pterygota</taxon>
        <taxon>Neoptera</taxon>
        <taxon>Paraneoptera</taxon>
        <taxon>Hemiptera</taxon>
        <taxon>Sternorrhyncha</taxon>
        <taxon>Aphidomorpha</taxon>
        <taxon>Aphidoidea</taxon>
        <taxon>Aphididae</taxon>
        <taxon>Aphidini</taxon>
        <taxon>Aphis</taxon>
        <taxon>Aphis</taxon>
    </lineage>
</organism>
<dbReference type="PANTHER" id="PTHR13710">
    <property type="entry name" value="DNA HELICASE RECQ FAMILY MEMBER"/>
    <property type="match status" value="1"/>
</dbReference>
<dbReference type="Gene3D" id="1.10.150.80">
    <property type="entry name" value="HRDC domain"/>
    <property type="match status" value="1"/>
</dbReference>
<keyword evidence="9" id="KW-0347">Helicase</keyword>
<protein>
    <recommendedName>
        <fullName evidence="20">RecQ-like DNA helicase BLM</fullName>
        <ecNumber evidence="17">5.6.2.4</ecNumber>
    </recommendedName>
    <alternativeName>
        <fullName evidence="21">Bloom syndrome protein homolog</fullName>
    </alternativeName>
    <alternativeName>
        <fullName evidence="18">DNA 3'-5' helicase BLM</fullName>
    </alternativeName>
    <alternativeName>
        <fullName evidence="22">RecQ helicase homolog</fullName>
    </alternativeName>
</protein>
<evidence type="ECO:0000256" key="5">
    <source>
        <dbReference type="ARBA" id="ARBA00022723"/>
    </source>
</evidence>
<keyword evidence="11" id="KW-0067">ATP-binding</keyword>
<dbReference type="GO" id="GO:0007131">
    <property type="term" value="P:reciprocal meiotic recombination"/>
    <property type="evidence" value="ECO:0007669"/>
    <property type="project" value="UniProtKB-ARBA"/>
</dbReference>
<dbReference type="Pfam" id="PF00570">
    <property type="entry name" value="HRDC"/>
    <property type="match status" value="1"/>
</dbReference>
<evidence type="ECO:0000256" key="1">
    <source>
        <dbReference type="ARBA" id="ARBA00001947"/>
    </source>
</evidence>
<dbReference type="SUPFAM" id="SSF47819">
    <property type="entry name" value="HRDC-like"/>
    <property type="match status" value="1"/>
</dbReference>
<dbReference type="InterPro" id="IPR036390">
    <property type="entry name" value="WH_DNA-bd_sf"/>
</dbReference>
<dbReference type="InterPro" id="IPR002121">
    <property type="entry name" value="HRDC_dom"/>
</dbReference>
<dbReference type="GO" id="GO:0046872">
    <property type="term" value="F:metal ion binding"/>
    <property type="evidence" value="ECO:0007669"/>
    <property type="project" value="UniProtKB-KW"/>
</dbReference>
<accession>A0A6G0TF83</accession>
<evidence type="ECO:0000256" key="21">
    <source>
        <dbReference type="ARBA" id="ARBA00076065"/>
    </source>
</evidence>
<keyword evidence="13" id="KW-0234">DNA repair</keyword>